<dbReference type="InterPro" id="IPR014729">
    <property type="entry name" value="Rossmann-like_a/b/a_fold"/>
</dbReference>
<accession>A0ABV9RD53</accession>
<proteinExistence type="inferred from homology"/>
<dbReference type="EMBL" id="JBHSIM010000003">
    <property type="protein sequence ID" value="MFC4831307.1"/>
    <property type="molecule type" value="Genomic_DNA"/>
</dbReference>
<protein>
    <submittedName>
        <fullName evidence="3">Universal stress protein</fullName>
    </submittedName>
</protein>
<dbReference type="SUPFAM" id="SSF52402">
    <property type="entry name" value="Adenine nucleotide alpha hydrolases-like"/>
    <property type="match status" value="2"/>
</dbReference>
<comment type="similarity">
    <text evidence="1">Belongs to the universal stress protein A family.</text>
</comment>
<dbReference type="CDD" id="cd00293">
    <property type="entry name" value="USP-like"/>
    <property type="match status" value="1"/>
</dbReference>
<dbReference type="PRINTS" id="PR01438">
    <property type="entry name" value="UNVRSLSTRESS"/>
</dbReference>
<dbReference type="InterPro" id="IPR006015">
    <property type="entry name" value="Universal_stress_UspA"/>
</dbReference>
<evidence type="ECO:0000256" key="1">
    <source>
        <dbReference type="ARBA" id="ARBA00008791"/>
    </source>
</evidence>
<dbReference type="Pfam" id="PF00582">
    <property type="entry name" value="Usp"/>
    <property type="match status" value="2"/>
</dbReference>
<dbReference type="PANTHER" id="PTHR31964:SF113">
    <property type="entry name" value="USPA DOMAIN-CONTAINING PROTEIN"/>
    <property type="match status" value="1"/>
</dbReference>
<feature type="domain" description="UspA" evidence="2">
    <location>
        <begin position="155"/>
        <end position="305"/>
    </location>
</feature>
<reference evidence="4" key="1">
    <citation type="journal article" date="2019" name="Int. J. Syst. Evol. Microbiol.">
        <title>The Global Catalogue of Microorganisms (GCM) 10K type strain sequencing project: providing services to taxonomists for standard genome sequencing and annotation.</title>
        <authorList>
            <consortium name="The Broad Institute Genomics Platform"/>
            <consortium name="The Broad Institute Genome Sequencing Center for Infectious Disease"/>
            <person name="Wu L."/>
            <person name="Ma J."/>
        </authorList>
    </citation>
    <scope>NUCLEOTIDE SEQUENCE [LARGE SCALE GENOMIC DNA]</scope>
    <source>
        <strain evidence="4">CCUG 50347</strain>
    </source>
</reference>
<name>A0ABV9RD53_9PSEU</name>
<sequence>MTGAAGVVVGIDGSPRSAAALMTALEEAARRGETVTAVLAYPAPGSWGATGHAGADEPDRLATAVLEEARRFVDEATMPLPAPLREVALELSVRAGSPAPLLAEAARTAALLVVGHRGRGMVGGAVLGSTALRVLSLAACPVLVDRPRETAADGPVVVGIDRSMGSAAALRYALRDATRRGVGLVAVTGTAPPPVMVGFRPMGAATLSEVSHALQPRVEQFVAEVVDEVVNEVVDSDRRGHSAPQVDVVVRGEDPTAALVDVAEQRGAPLVVVGRTGHGAFARWLLGSVAHGAVVRAPCPVVVVPEHPHEDGP</sequence>
<keyword evidence="4" id="KW-1185">Reference proteome</keyword>
<evidence type="ECO:0000313" key="4">
    <source>
        <dbReference type="Proteomes" id="UP001595909"/>
    </source>
</evidence>
<gene>
    <name evidence="3" type="ORF">ACFPEL_02685</name>
</gene>
<comment type="caution">
    <text evidence="3">The sequence shown here is derived from an EMBL/GenBank/DDBJ whole genome shotgun (WGS) entry which is preliminary data.</text>
</comment>
<dbReference type="Proteomes" id="UP001595909">
    <property type="component" value="Unassembled WGS sequence"/>
</dbReference>
<evidence type="ECO:0000313" key="3">
    <source>
        <dbReference type="EMBL" id="MFC4831307.1"/>
    </source>
</evidence>
<dbReference type="PANTHER" id="PTHR31964">
    <property type="entry name" value="ADENINE NUCLEOTIDE ALPHA HYDROLASES-LIKE SUPERFAMILY PROTEIN"/>
    <property type="match status" value="1"/>
</dbReference>
<feature type="domain" description="UspA" evidence="2">
    <location>
        <begin position="7"/>
        <end position="144"/>
    </location>
</feature>
<dbReference type="Gene3D" id="3.40.50.620">
    <property type="entry name" value="HUPs"/>
    <property type="match status" value="2"/>
</dbReference>
<organism evidence="3 4">
    <name type="scientific">Actinomycetospora chibensis</name>
    <dbReference type="NCBI Taxonomy" id="663606"/>
    <lineage>
        <taxon>Bacteria</taxon>
        <taxon>Bacillati</taxon>
        <taxon>Actinomycetota</taxon>
        <taxon>Actinomycetes</taxon>
        <taxon>Pseudonocardiales</taxon>
        <taxon>Pseudonocardiaceae</taxon>
        <taxon>Actinomycetospora</taxon>
    </lineage>
</organism>
<dbReference type="RefSeq" id="WP_274186917.1">
    <property type="nucleotide sequence ID" value="NZ_BAABHN010000003.1"/>
</dbReference>
<dbReference type="InterPro" id="IPR006016">
    <property type="entry name" value="UspA"/>
</dbReference>
<evidence type="ECO:0000259" key="2">
    <source>
        <dbReference type="Pfam" id="PF00582"/>
    </source>
</evidence>